<feature type="region of interest" description="Disordered" evidence="9">
    <location>
        <begin position="403"/>
        <end position="425"/>
    </location>
</feature>
<evidence type="ECO:0000259" key="11">
    <source>
        <dbReference type="Pfam" id="PF22842"/>
    </source>
</evidence>
<evidence type="ECO:0000313" key="14">
    <source>
        <dbReference type="Proteomes" id="UP000017700"/>
    </source>
</evidence>
<evidence type="ECO:0000256" key="7">
    <source>
        <dbReference type="ARBA" id="ARBA00023239"/>
    </source>
</evidence>
<dbReference type="InterPro" id="IPR011050">
    <property type="entry name" value="Pectin_lyase_fold/virulence"/>
</dbReference>
<reference evidence="13" key="2">
    <citation type="submission" date="2013-09" db="EMBL/GenBank/DDBJ databases">
        <authorList>
            <person name="Wang G."/>
            <person name="Yang Y."/>
            <person name="Su Y."/>
        </authorList>
    </citation>
    <scope>NUCLEOTIDE SEQUENCE</scope>
    <source>
        <strain evidence="13">ATCC 39006</strain>
    </source>
</reference>
<sequence>MKNLNYIFNTGLAIFMLANSGVVLAAACSSSGISGVSASRIYYVTTGGSSSNSGSSFDSPMSFNTAVTAVKAGEMILLKPGTYTITYTKGNKNTITFSKSGSSSSPIYIATANCGRAVFDFSFPDDQWVQNSFGFYVTGNYWYFKGIDVTRAGYQGTYVTGSHNTFENMTFHHNRNTGLEINKGGSYNTVINSDAYRNYDPKKNGSMADGFGPKQTQGPGNSFVGCRAWENSDDGFDLYDSSEKVVIKNSWAFRNGIDYWNDSSFSGNGNGFKLGGNAAVGNHLITRSVAFGNVNKGFDQNNNAGGVTVINNTAYKNGINFGFGSSVDSGQTHYFRNNVSLSGSVTVKNANAKYDSWDTGPSASSSDFVSLDTSLATTSRNTDGSLPDTALFRLSSTSQLIDAGSKESGISYSGSAPDLGAFERD</sequence>
<proteinExistence type="inferred from homology"/>
<dbReference type="Pfam" id="PF22842">
    <property type="entry name" value="Pel9A-like_beta_helix"/>
    <property type="match status" value="1"/>
</dbReference>
<dbReference type="PANTHER" id="PTHR40088:SF1">
    <property type="entry name" value="PECTATE LYASE PEL9"/>
    <property type="match status" value="1"/>
</dbReference>
<dbReference type="PANTHER" id="PTHR40088">
    <property type="entry name" value="PECTATE LYASE (EUROFUNG)"/>
    <property type="match status" value="1"/>
</dbReference>
<feature type="signal peptide" evidence="10">
    <location>
        <begin position="1"/>
        <end position="25"/>
    </location>
</feature>
<keyword evidence="14" id="KW-1185">Reference proteome</keyword>
<dbReference type="PROSITE" id="PS51257">
    <property type="entry name" value="PROKAR_LIPOPROTEIN"/>
    <property type="match status" value="1"/>
</dbReference>
<dbReference type="RefSeq" id="WP_021016041.1">
    <property type="nucleotide sequence ID" value="NZ_CP025084.1"/>
</dbReference>
<organism evidence="13 14">
    <name type="scientific">Serratia sp. (strain ATCC 39006)</name>
    <name type="common">Prodigiosinella confusarubida</name>
    <dbReference type="NCBI Taxonomy" id="104623"/>
    <lineage>
        <taxon>Bacteria</taxon>
        <taxon>Pseudomonadati</taxon>
        <taxon>Pseudomonadota</taxon>
        <taxon>Gammaproteobacteria</taxon>
        <taxon>Enterobacterales</taxon>
        <taxon>Pectobacteriaceae</taxon>
        <taxon>Prodigiosinella</taxon>
    </lineage>
</organism>
<dbReference type="SUPFAM" id="SSF51126">
    <property type="entry name" value="Pectin lyase-like"/>
    <property type="match status" value="1"/>
</dbReference>
<dbReference type="Proteomes" id="UP000017700">
    <property type="component" value="Chromosome"/>
</dbReference>
<evidence type="ECO:0000256" key="5">
    <source>
        <dbReference type="ARBA" id="ARBA00022729"/>
    </source>
</evidence>
<evidence type="ECO:0000313" key="12">
    <source>
        <dbReference type="EMBL" id="AUH00726.1"/>
    </source>
</evidence>
<evidence type="ECO:0000313" key="13">
    <source>
        <dbReference type="EMBL" id="AUH05047.1"/>
    </source>
</evidence>
<comment type="similarity">
    <text evidence="8">Belongs to the polysaccharide lyase 9 family.</text>
</comment>
<reference evidence="13" key="4">
    <citation type="submission" date="2017-11" db="EMBL/GenBank/DDBJ databases">
        <title>Complete genome sequence of Serratia sp. ATCC 39006.</title>
        <authorList>
            <person name="Hampton H.G."/>
            <person name="Jackson S.A."/>
            <person name="Jauregui R."/>
            <person name="Poulter G.T.M."/>
            <person name="Salmond G.P.C."/>
            <person name="Fineran P.C."/>
        </authorList>
    </citation>
    <scope>NUCLEOTIDE SEQUENCE</scope>
    <source>
        <strain evidence="13">ATCC 39006</strain>
    </source>
</reference>
<evidence type="ECO:0000256" key="3">
    <source>
        <dbReference type="ARBA" id="ARBA00022525"/>
    </source>
</evidence>
<dbReference type="KEGG" id="serq:CWC46_13495"/>
<dbReference type="GO" id="GO:0046872">
    <property type="term" value="F:metal ion binding"/>
    <property type="evidence" value="ECO:0007669"/>
    <property type="project" value="UniProtKB-KW"/>
</dbReference>
<dbReference type="STRING" id="104623.Ser39006_02778"/>
<dbReference type="GO" id="GO:0005576">
    <property type="term" value="C:extracellular region"/>
    <property type="evidence" value="ECO:0007669"/>
    <property type="project" value="UniProtKB-SubCell"/>
</dbReference>
<keyword evidence="3" id="KW-0964">Secreted</keyword>
<dbReference type="SMART" id="SM00710">
    <property type="entry name" value="PbH1"/>
    <property type="match status" value="5"/>
</dbReference>
<reference evidence="12 15" key="3">
    <citation type="submission" date="2017-11" db="EMBL/GenBank/DDBJ databases">
        <title>Complete genome sequence of Serratia sp. ATCC 39006 LacA.</title>
        <authorList>
            <person name="Hampton H.G."/>
            <person name="Jackson S.A."/>
            <person name="Jauregui R."/>
            <person name="Poulter G.T.M."/>
            <person name="Salmond G.P.C."/>
            <person name="Fineran P.C."/>
        </authorList>
    </citation>
    <scope>NUCLEOTIDE SEQUENCE [LARGE SCALE GENOMIC DNA]</scope>
    <source>
        <strain evidence="12 15">ATCC 39006</strain>
    </source>
</reference>
<keyword evidence="5 10" id="KW-0732">Signal</keyword>
<comment type="cofactor">
    <cofactor evidence="1">
        <name>Ca(2+)</name>
        <dbReference type="ChEBI" id="CHEBI:29108"/>
    </cofactor>
</comment>
<dbReference type="Proteomes" id="UP000233778">
    <property type="component" value="Chromosome"/>
</dbReference>
<dbReference type="InterPro" id="IPR052052">
    <property type="entry name" value="Polysaccharide_Lyase_9"/>
</dbReference>
<dbReference type="GO" id="GO:0016837">
    <property type="term" value="F:carbon-oxygen lyase activity, acting on polysaccharides"/>
    <property type="evidence" value="ECO:0007669"/>
    <property type="project" value="TreeGrafter"/>
</dbReference>
<evidence type="ECO:0000256" key="4">
    <source>
        <dbReference type="ARBA" id="ARBA00022723"/>
    </source>
</evidence>
<dbReference type="OrthoDB" id="9762467at2"/>
<gene>
    <name evidence="12" type="ORF">CWC46_13495</name>
    <name evidence="13" type="ORF">Ser39006_013500</name>
</gene>
<dbReference type="InterPro" id="IPR053868">
    <property type="entry name" value="Pel9A-like_beta_helix"/>
</dbReference>
<dbReference type="InterPro" id="IPR012334">
    <property type="entry name" value="Pectin_lyas_fold"/>
</dbReference>
<evidence type="ECO:0000256" key="6">
    <source>
        <dbReference type="ARBA" id="ARBA00022837"/>
    </source>
</evidence>
<feature type="domain" description="Pel9A-like right handed beta-helix region" evidence="11">
    <location>
        <begin position="36"/>
        <end position="323"/>
    </location>
</feature>
<protein>
    <submittedName>
        <fullName evidence="13">Pectate lyase</fullName>
    </submittedName>
</protein>
<dbReference type="InterPro" id="IPR006626">
    <property type="entry name" value="PbH1"/>
</dbReference>
<keyword evidence="6" id="KW-0106">Calcium</keyword>
<accession>A0A2I5TKF1</accession>
<comment type="subcellular location">
    <subcellularLocation>
        <location evidence="2">Secreted</location>
    </subcellularLocation>
</comment>
<evidence type="ECO:0000256" key="8">
    <source>
        <dbReference type="ARBA" id="ARBA00038263"/>
    </source>
</evidence>
<dbReference type="EMBL" id="CP025084">
    <property type="protein sequence ID" value="AUH05047.1"/>
    <property type="molecule type" value="Genomic_DNA"/>
</dbReference>
<evidence type="ECO:0000313" key="15">
    <source>
        <dbReference type="Proteomes" id="UP000233778"/>
    </source>
</evidence>
<name>A0A2I5TKF1_SERS3</name>
<evidence type="ECO:0000256" key="2">
    <source>
        <dbReference type="ARBA" id="ARBA00004613"/>
    </source>
</evidence>
<dbReference type="AlphaFoldDB" id="A0A2I5TKF1"/>
<dbReference type="EMBL" id="CP025085">
    <property type="protein sequence ID" value="AUH00726.1"/>
    <property type="molecule type" value="Genomic_DNA"/>
</dbReference>
<evidence type="ECO:0000256" key="9">
    <source>
        <dbReference type="SAM" id="MobiDB-lite"/>
    </source>
</evidence>
<keyword evidence="4" id="KW-0479">Metal-binding</keyword>
<feature type="chain" id="PRO_5033309154" evidence="10">
    <location>
        <begin position="26"/>
        <end position="425"/>
    </location>
</feature>
<evidence type="ECO:0000256" key="10">
    <source>
        <dbReference type="SAM" id="SignalP"/>
    </source>
</evidence>
<evidence type="ECO:0000256" key="1">
    <source>
        <dbReference type="ARBA" id="ARBA00001913"/>
    </source>
</evidence>
<dbReference type="Gene3D" id="2.160.20.10">
    <property type="entry name" value="Single-stranded right-handed beta-helix, Pectin lyase-like"/>
    <property type="match status" value="1"/>
</dbReference>
<reference evidence="13 14" key="1">
    <citation type="journal article" date="2013" name="Genome Announc.">
        <title>Draft genome sequence of Serratia sp. strain ATCC 39006, a model bacterium for analysis of the biosynthesis and regulation of prodigiosin, a carbapenem, and gas vesicles.</title>
        <authorList>
            <person name="Fineran P.C."/>
            <person name="Iglesias Cans M.C."/>
            <person name="Ramsay J.P."/>
            <person name="Wilf N.M."/>
            <person name="Cossyleon D."/>
            <person name="McNeil M.B."/>
            <person name="Williamson N.R."/>
            <person name="Monson R.E."/>
            <person name="Becher S.A."/>
            <person name="Stanton J.A."/>
            <person name="Brugger K."/>
            <person name="Brown S.D."/>
            <person name="Salmond G.P."/>
        </authorList>
    </citation>
    <scope>NUCLEOTIDE SEQUENCE [LARGE SCALE GENOMIC DNA]</scope>
    <source>
        <strain evidence="13">ATCC 39006</strain>
        <strain evidence="14">ATCC 39006 / SC 11482</strain>
    </source>
</reference>
<keyword evidence="7 13" id="KW-0456">Lyase</keyword>
<dbReference type="KEGG" id="sera:Ser39006_013500"/>